<name>A0AAW2UK72_9LAMI</name>
<dbReference type="EMBL" id="JACGWN010000012">
    <property type="protein sequence ID" value="KAL0417173.1"/>
    <property type="molecule type" value="Genomic_DNA"/>
</dbReference>
<sequence length="184" mass="20733">MRRQTTLAISCGKVLKVKAQTMIITQVQSDDEDDRKTIASSNYISNDAEEDIAQTYHVTLIEDGEVEEEDAKDAPVELEKGVKATVDELKEVNLGNTKDPWPIYTSASLTQEEEETYIALLHEFKYVFAWSLQINARIRPKGSCAPPVSKEGARPIKQGQRRFRPKLIPLIEAEVNKLIEVGFI</sequence>
<dbReference type="AlphaFoldDB" id="A0AAW2UK72"/>
<protein>
    <submittedName>
        <fullName evidence="1">Uncharacterized protein</fullName>
    </submittedName>
</protein>
<reference evidence="1" key="1">
    <citation type="submission" date="2020-06" db="EMBL/GenBank/DDBJ databases">
        <authorList>
            <person name="Li T."/>
            <person name="Hu X."/>
            <person name="Zhang T."/>
            <person name="Song X."/>
            <person name="Zhang H."/>
            <person name="Dai N."/>
            <person name="Sheng W."/>
            <person name="Hou X."/>
            <person name="Wei L."/>
        </authorList>
    </citation>
    <scope>NUCLEOTIDE SEQUENCE</scope>
    <source>
        <strain evidence="1">KEN1</strain>
        <tissue evidence="1">Leaf</tissue>
    </source>
</reference>
<organism evidence="1">
    <name type="scientific">Sesamum latifolium</name>
    <dbReference type="NCBI Taxonomy" id="2727402"/>
    <lineage>
        <taxon>Eukaryota</taxon>
        <taxon>Viridiplantae</taxon>
        <taxon>Streptophyta</taxon>
        <taxon>Embryophyta</taxon>
        <taxon>Tracheophyta</taxon>
        <taxon>Spermatophyta</taxon>
        <taxon>Magnoliopsida</taxon>
        <taxon>eudicotyledons</taxon>
        <taxon>Gunneridae</taxon>
        <taxon>Pentapetalae</taxon>
        <taxon>asterids</taxon>
        <taxon>lamiids</taxon>
        <taxon>Lamiales</taxon>
        <taxon>Pedaliaceae</taxon>
        <taxon>Sesamum</taxon>
    </lineage>
</organism>
<gene>
    <name evidence="1" type="ORF">Slati_3549200</name>
</gene>
<reference evidence="1" key="2">
    <citation type="journal article" date="2024" name="Plant">
        <title>Genomic evolution and insights into agronomic trait innovations of Sesamum species.</title>
        <authorList>
            <person name="Miao H."/>
            <person name="Wang L."/>
            <person name="Qu L."/>
            <person name="Liu H."/>
            <person name="Sun Y."/>
            <person name="Le M."/>
            <person name="Wang Q."/>
            <person name="Wei S."/>
            <person name="Zheng Y."/>
            <person name="Lin W."/>
            <person name="Duan Y."/>
            <person name="Cao H."/>
            <person name="Xiong S."/>
            <person name="Wang X."/>
            <person name="Wei L."/>
            <person name="Li C."/>
            <person name="Ma Q."/>
            <person name="Ju M."/>
            <person name="Zhao R."/>
            <person name="Li G."/>
            <person name="Mu C."/>
            <person name="Tian Q."/>
            <person name="Mei H."/>
            <person name="Zhang T."/>
            <person name="Gao T."/>
            <person name="Zhang H."/>
        </authorList>
    </citation>
    <scope>NUCLEOTIDE SEQUENCE</scope>
    <source>
        <strain evidence="1">KEN1</strain>
    </source>
</reference>
<comment type="caution">
    <text evidence="1">The sequence shown here is derived from an EMBL/GenBank/DDBJ whole genome shotgun (WGS) entry which is preliminary data.</text>
</comment>
<accession>A0AAW2UK72</accession>
<proteinExistence type="predicted"/>
<evidence type="ECO:0000313" key="1">
    <source>
        <dbReference type="EMBL" id="KAL0417173.1"/>
    </source>
</evidence>